<proteinExistence type="predicted"/>
<evidence type="ECO:0000259" key="2">
    <source>
        <dbReference type="Pfam" id="PF20253"/>
    </source>
</evidence>
<dbReference type="EMBL" id="JAZAVK010000044">
    <property type="protein sequence ID" value="KAK7428225.1"/>
    <property type="molecule type" value="Genomic_DNA"/>
</dbReference>
<dbReference type="InterPro" id="IPR016864">
    <property type="entry name" value="UCP028035"/>
</dbReference>
<comment type="caution">
    <text evidence="3">The sequence shown here is derived from an EMBL/GenBank/DDBJ whole genome shotgun (WGS) entry which is preliminary data.</text>
</comment>
<dbReference type="PANTHER" id="PTHR38795">
    <property type="entry name" value="DUF6604 DOMAIN-CONTAINING PROTEIN"/>
    <property type="match status" value="1"/>
</dbReference>
<keyword evidence="4" id="KW-1185">Reference proteome</keyword>
<feature type="region of interest" description="Disordered" evidence="1">
    <location>
        <begin position="161"/>
        <end position="218"/>
    </location>
</feature>
<feature type="compositionally biased region" description="Acidic residues" evidence="1">
    <location>
        <begin position="162"/>
        <end position="171"/>
    </location>
</feature>
<organism evidence="3 4">
    <name type="scientific">Neonectria magnoliae</name>
    <dbReference type="NCBI Taxonomy" id="2732573"/>
    <lineage>
        <taxon>Eukaryota</taxon>
        <taxon>Fungi</taxon>
        <taxon>Dikarya</taxon>
        <taxon>Ascomycota</taxon>
        <taxon>Pezizomycotina</taxon>
        <taxon>Sordariomycetes</taxon>
        <taxon>Hypocreomycetidae</taxon>
        <taxon>Hypocreales</taxon>
        <taxon>Nectriaceae</taxon>
        <taxon>Neonectria</taxon>
    </lineage>
</organism>
<evidence type="ECO:0000313" key="4">
    <source>
        <dbReference type="Proteomes" id="UP001498421"/>
    </source>
</evidence>
<sequence>MAPHNIYVSYKRDTRYLVYWLLHVSNGIIKSSAALKDEPPQGLNTTGQITVSGLLSMSELIAQHGEPVPSVIYRLFQSIIQARTTVYGAFQQLLSSKSDPEVQRNNATHKHFIDTLTKSFNILGGEVWASDKNAQAQAHEQEEDVDQIILGNRFSALKIEEQGGESSDEDDGFKVTEQSSAPQKAVAKKTSARGKKGKKNKKAKKPKKGKAPSNVKEPSLDDVPFESIKIIESHGGLVTDYLMAVYSAVKEWADLRLYIQGMWKDVAYEGLNSAVAGAVSNVAITMVKQTGSTIFVDFPGHDSYETIINTITRGDPDKAQGNFHLSLRSLDSEGNISGTVVETDVDVKEQFLMYAYQDLVDFVTDFQATRSGKPTKAMNAKLANWDPKFNLQRATKKQRLDWRRSYTIMWLYDLVNVFSSIVVQRNTLKGERHAYETVDWSISGPWNQHRRLFGLVEFAGAITSMAMKKPGTNIQKMILPHHVFQLQCIVDSFGVSRGWFLSSLRGHILEAPANQFRPRRDVDLFLDRENQRFGHGFLQAVSILKQWFQKDGVESQRHMEVFELLEIMQEDFINWLGETKYMYGLNTIPPSRFSDHNANGLYEYSPFLCGTGLMEGLELAYSLCMALWDRMHEPMLLIHLHNMLVQRGFITEPVGLYATLQDLFKHTFFTKGQIPTSNFGEALKDRIGVTGSRFSQRQWQSARQTAANGLDIHGILDPNANRFFQKKSNLMVYRPADWNPDRIPDKDVAFGTFVFFSRLSQVKQVIDPVTKEPRPEDNILVREAKGNGLDDRAILSIREQFMKTLGGDRDAASVSPSVLNSFTREGYTTASGESLPNATGRKQDADGMNLTGRGLLEVIKLDISNDVCGTRPLSSLNYVWVTLDFLMLFTRIEERLKELKNPLYLTAYDRPGPWKTEKSRIALTDMALQLEDEECLRAMAEVFQNPRAGFMHHVYWEGLDDLSAKRPEQNKSSLDGVNDMCTVM</sequence>
<dbReference type="Proteomes" id="UP001498421">
    <property type="component" value="Unassembled WGS sequence"/>
</dbReference>
<feature type="compositionally biased region" description="Basic residues" evidence="1">
    <location>
        <begin position="186"/>
        <end position="210"/>
    </location>
</feature>
<evidence type="ECO:0000256" key="1">
    <source>
        <dbReference type="SAM" id="MobiDB-lite"/>
    </source>
</evidence>
<feature type="domain" description="DUF6604" evidence="2">
    <location>
        <begin position="9"/>
        <end position="294"/>
    </location>
</feature>
<dbReference type="PIRSF" id="PIRSF028035">
    <property type="entry name" value="UCP028035"/>
    <property type="match status" value="1"/>
</dbReference>
<reference evidence="3 4" key="1">
    <citation type="journal article" date="2025" name="Microbiol. Resour. Announc.">
        <title>Draft genome sequences for Neonectria magnoliae and Neonectria punicea, canker pathogens of Liriodendron tulipifera and Acer saccharum in West Virginia.</title>
        <authorList>
            <person name="Petronek H.M."/>
            <person name="Kasson M.T."/>
            <person name="Metheny A.M."/>
            <person name="Stauder C.M."/>
            <person name="Lovett B."/>
            <person name="Lynch S.C."/>
            <person name="Garnas J.R."/>
            <person name="Kasson L.R."/>
            <person name="Stajich J.E."/>
        </authorList>
    </citation>
    <scope>NUCLEOTIDE SEQUENCE [LARGE SCALE GENOMIC DNA]</scope>
    <source>
        <strain evidence="3 4">NRRL 64651</strain>
    </source>
</reference>
<protein>
    <recommendedName>
        <fullName evidence="2">DUF6604 domain-containing protein</fullName>
    </recommendedName>
</protein>
<dbReference type="Pfam" id="PF20253">
    <property type="entry name" value="DUF6604"/>
    <property type="match status" value="1"/>
</dbReference>
<accession>A0ABR1I5E1</accession>
<evidence type="ECO:0000313" key="3">
    <source>
        <dbReference type="EMBL" id="KAK7428225.1"/>
    </source>
</evidence>
<dbReference type="InterPro" id="IPR046539">
    <property type="entry name" value="DUF6604"/>
</dbReference>
<name>A0ABR1I5E1_9HYPO</name>
<dbReference type="PANTHER" id="PTHR38795:SF1">
    <property type="entry name" value="DUF6604 DOMAIN-CONTAINING PROTEIN"/>
    <property type="match status" value="1"/>
</dbReference>
<gene>
    <name evidence="3" type="ORF">QQZ08_005291</name>
</gene>